<keyword evidence="1" id="KW-0808">Transferase</keyword>
<dbReference type="Pfam" id="PF00583">
    <property type="entry name" value="Acetyltransf_1"/>
    <property type="match status" value="1"/>
</dbReference>
<dbReference type="Proteomes" id="UP001220395">
    <property type="component" value="Chromosome"/>
</dbReference>
<dbReference type="RefSeq" id="WP_273685892.1">
    <property type="nucleotide sequence ID" value="NZ_CP117411.1"/>
</dbReference>
<dbReference type="PANTHER" id="PTHR43877:SF5">
    <property type="entry name" value="BLL8307 PROTEIN"/>
    <property type="match status" value="1"/>
</dbReference>
<protein>
    <submittedName>
        <fullName evidence="4">GNAT family N-acetyltransferase</fullName>
    </submittedName>
</protein>
<gene>
    <name evidence="4" type="ORF">PQ455_09805</name>
</gene>
<accession>A0ABY7TFM2</accession>
<evidence type="ECO:0000313" key="5">
    <source>
        <dbReference type="Proteomes" id="UP001220395"/>
    </source>
</evidence>
<evidence type="ECO:0000256" key="2">
    <source>
        <dbReference type="ARBA" id="ARBA00023315"/>
    </source>
</evidence>
<dbReference type="SUPFAM" id="SSF55729">
    <property type="entry name" value="Acyl-CoA N-acyltransferases (Nat)"/>
    <property type="match status" value="1"/>
</dbReference>
<dbReference type="InterPro" id="IPR050832">
    <property type="entry name" value="Bact_Acetyltransf"/>
</dbReference>
<dbReference type="PROSITE" id="PS51186">
    <property type="entry name" value="GNAT"/>
    <property type="match status" value="1"/>
</dbReference>
<dbReference type="Gene3D" id="3.40.630.30">
    <property type="match status" value="1"/>
</dbReference>
<sequence length="151" mass="16260">MDIRPGGLDDPRVIALLQHHVTTARAETGLGSAHALDVSGLQTPDIRFWAMWDGDTPIGLGALRRLDTDHGEVKSMHTAASARRRGVGAAMLAHIITAARAEGLARLSLETGAWPYFAPAMALYTAHGFVECAPFGDYRPDPNSRFLTLTL</sequence>
<organism evidence="4 5">
    <name type="scientific">Sphingomonas naphthae</name>
    <dbReference type="NCBI Taxonomy" id="1813468"/>
    <lineage>
        <taxon>Bacteria</taxon>
        <taxon>Pseudomonadati</taxon>
        <taxon>Pseudomonadota</taxon>
        <taxon>Alphaproteobacteria</taxon>
        <taxon>Sphingomonadales</taxon>
        <taxon>Sphingomonadaceae</taxon>
        <taxon>Sphingomonas</taxon>
    </lineage>
</organism>
<dbReference type="InterPro" id="IPR000182">
    <property type="entry name" value="GNAT_dom"/>
</dbReference>
<evidence type="ECO:0000313" key="4">
    <source>
        <dbReference type="EMBL" id="WCT71945.1"/>
    </source>
</evidence>
<reference evidence="4 5" key="1">
    <citation type="submission" date="2023-02" db="EMBL/GenBank/DDBJ databases">
        <title>Genome sequence of Sphingomonas naphthae.</title>
        <authorList>
            <person name="Kim S."/>
            <person name="Heo J."/>
            <person name="Kwon S.-W."/>
        </authorList>
    </citation>
    <scope>NUCLEOTIDE SEQUENCE [LARGE SCALE GENOMIC DNA]</scope>
    <source>
        <strain evidence="4 5">KACC 18716</strain>
    </source>
</reference>
<feature type="domain" description="N-acetyltransferase" evidence="3">
    <location>
        <begin position="1"/>
        <end position="151"/>
    </location>
</feature>
<dbReference type="PANTHER" id="PTHR43877">
    <property type="entry name" value="AMINOALKYLPHOSPHONATE N-ACETYLTRANSFERASE-RELATED-RELATED"/>
    <property type="match status" value="1"/>
</dbReference>
<keyword evidence="5" id="KW-1185">Reference proteome</keyword>
<evidence type="ECO:0000256" key="1">
    <source>
        <dbReference type="ARBA" id="ARBA00022679"/>
    </source>
</evidence>
<dbReference type="InterPro" id="IPR016181">
    <property type="entry name" value="Acyl_CoA_acyltransferase"/>
</dbReference>
<dbReference type="EMBL" id="CP117411">
    <property type="protein sequence ID" value="WCT71945.1"/>
    <property type="molecule type" value="Genomic_DNA"/>
</dbReference>
<keyword evidence="2" id="KW-0012">Acyltransferase</keyword>
<dbReference type="CDD" id="cd04301">
    <property type="entry name" value="NAT_SF"/>
    <property type="match status" value="1"/>
</dbReference>
<evidence type="ECO:0000259" key="3">
    <source>
        <dbReference type="PROSITE" id="PS51186"/>
    </source>
</evidence>
<proteinExistence type="predicted"/>
<name>A0ABY7TFM2_9SPHN</name>